<evidence type="ECO:0000256" key="1">
    <source>
        <dbReference type="SAM" id="Phobius"/>
    </source>
</evidence>
<protein>
    <submittedName>
        <fullName evidence="2">Uncharacterized protein</fullName>
    </submittedName>
</protein>
<gene>
    <name evidence="2" type="ORF">BN536_01129</name>
</gene>
<feature type="transmembrane region" description="Helical" evidence="1">
    <location>
        <begin position="61"/>
        <end position="79"/>
    </location>
</feature>
<keyword evidence="1" id="KW-0472">Membrane</keyword>
<keyword evidence="1" id="KW-1133">Transmembrane helix</keyword>
<dbReference type="EMBL" id="CBAT010000021">
    <property type="protein sequence ID" value="CCZ86203.1"/>
    <property type="molecule type" value="Genomic_DNA"/>
</dbReference>
<reference evidence="2" key="1">
    <citation type="submission" date="2012-11" db="EMBL/GenBank/DDBJ databases">
        <title>Dependencies among metagenomic species, viruses, plasmids and units of genetic variation.</title>
        <authorList>
            <person name="Nielsen H.B."/>
            <person name="Almeida M."/>
            <person name="Juncker A.S."/>
            <person name="Rasmussen S."/>
            <person name="Li J."/>
            <person name="Sunagawa S."/>
            <person name="Plichta D."/>
            <person name="Gautier L."/>
            <person name="Le Chatelier E."/>
            <person name="Peletier E."/>
            <person name="Bonde I."/>
            <person name="Nielsen T."/>
            <person name="Manichanh C."/>
            <person name="Arumugam M."/>
            <person name="Batto J."/>
            <person name="Santos M.B.Q.D."/>
            <person name="Blom N."/>
            <person name="Borruel N."/>
            <person name="Burgdorf K.S."/>
            <person name="Boumezbeur F."/>
            <person name="Casellas F."/>
            <person name="Dore J."/>
            <person name="Guarner F."/>
            <person name="Hansen T."/>
            <person name="Hildebrand F."/>
            <person name="Kaas R.S."/>
            <person name="Kennedy S."/>
            <person name="Kristiansen K."/>
            <person name="Kultima J.R."/>
            <person name="Leonard P."/>
            <person name="Levenez F."/>
            <person name="Lund O."/>
            <person name="Moumen B."/>
            <person name="Le Paslier D."/>
            <person name="Pons N."/>
            <person name="Pedersen O."/>
            <person name="Prifti E."/>
            <person name="Qin J."/>
            <person name="Raes J."/>
            <person name="Tap J."/>
            <person name="Tims S."/>
            <person name="Ussery D.W."/>
            <person name="Yamada T."/>
            <person name="MetaHit consortium"/>
            <person name="Renault P."/>
            <person name="Sicheritz-Ponten T."/>
            <person name="Bork P."/>
            <person name="Wang J."/>
            <person name="Brunak S."/>
            <person name="Ehrlich S.D."/>
        </authorList>
    </citation>
    <scope>NUCLEOTIDE SEQUENCE [LARGE SCALE GENOMIC DNA]</scope>
</reference>
<comment type="caution">
    <text evidence="2">The sequence shown here is derived from an EMBL/GenBank/DDBJ whole genome shotgun (WGS) entry which is preliminary data.</text>
</comment>
<keyword evidence="1" id="KW-0812">Transmembrane</keyword>
<dbReference type="Proteomes" id="UP000018372">
    <property type="component" value="Unassembled WGS sequence"/>
</dbReference>
<feature type="transmembrane region" description="Helical" evidence="1">
    <location>
        <begin position="23"/>
        <end position="41"/>
    </location>
</feature>
<sequence length="90" mass="10390">MLCMFQKCCTFAPSKQKDDNRSLILGYGVMVTQQILVLFFLVRVRVAQLHLQRSHGEDKALLGYGVMVTQQILVLFFLVRVRVAQQKKVF</sequence>
<dbReference type="AlphaFoldDB" id="R5V6L1"/>
<accession>R5V6L1</accession>
<evidence type="ECO:0000313" key="3">
    <source>
        <dbReference type="Proteomes" id="UP000018372"/>
    </source>
</evidence>
<organism evidence="2 3">
    <name type="scientific">Phocaeicola plebeius CAG:211</name>
    <dbReference type="NCBI Taxonomy" id="1263052"/>
    <lineage>
        <taxon>Bacteria</taxon>
        <taxon>Pseudomonadati</taxon>
        <taxon>Bacteroidota</taxon>
        <taxon>Bacteroidia</taxon>
        <taxon>Bacteroidales</taxon>
        <taxon>Bacteroidaceae</taxon>
        <taxon>Phocaeicola</taxon>
    </lineage>
</organism>
<evidence type="ECO:0000313" key="2">
    <source>
        <dbReference type="EMBL" id="CCZ86203.1"/>
    </source>
</evidence>
<proteinExistence type="predicted"/>
<name>R5V6L1_9BACT</name>